<dbReference type="InterPro" id="IPR019215">
    <property type="entry name" value="DUF2115"/>
</dbReference>
<sequence length="196" mass="22125">MAPVHPAGSRVDISATCARLRRVRTRKDLAEALCREITRYTLHDLQRLRGIVERDLRHVPAHYRQKLYPKTMEQIFGTHHTMVAFCRSGSAANLHGEADAKFLDFCSMVERASLAQETEERRELELLYYLLAGFAIFVLGRPAHAAGTPFPGGLQVEERDGVFFCPIRDREDDVETAICPFCPAKPSDHNRLPPPG</sequence>
<proteinExistence type="inferred from homology"/>
<organism evidence="1">
    <name type="scientific">hydrocarbon metagenome</name>
    <dbReference type="NCBI Taxonomy" id="938273"/>
    <lineage>
        <taxon>unclassified sequences</taxon>
        <taxon>metagenomes</taxon>
        <taxon>ecological metagenomes</taxon>
    </lineage>
</organism>
<dbReference type="Pfam" id="PF09888">
    <property type="entry name" value="DUF2115"/>
    <property type="match status" value="1"/>
</dbReference>
<dbReference type="AlphaFoldDB" id="A0A0W8FHX7"/>
<accession>A0A0W8FHX7</accession>
<protein>
    <submittedName>
        <fullName evidence="1">Uncharacterized protein</fullName>
    </submittedName>
</protein>
<dbReference type="HAMAP" id="MF_00763">
    <property type="entry name" value="UPF0305"/>
    <property type="match status" value="1"/>
</dbReference>
<reference evidence="1" key="1">
    <citation type="journal article" date="2015" name="Proc. Natl. Acad. Sci. U.S.A.">
        <title>Networks of energetic and metabolic interactions define dynamics in microbial communities.</title>
        <authorList>
            <person name="Embree M."/>
            <person name="Liu J.K."/>
            <person name="Al-Bassam M.M."/>
            <person name="Zengler K."/>
        </authorList>
    </citation>
    <scope>NUCLEOTIDE SEQUENCE</scope>
</reference>
<evidence type="ECO:0000313" key="1">
    <source>
        <dbReference type="EMBL" id="KUG20504.1"/>
    </source>
</evidence>
<name>A0A0W8FHX7_9ZZZZ</name>
<dbReference type="EMBL" id="LNQE01001184">
    <property type="protein sequence ID" value="KUG20504.1"/>
    <property type="molecule type" value="Genomic_DNA"/>
</dbReference>
<gene>
    <name evidence="1" type="ORF">ASZ90_009767</name>
</gene>
<comment type="caution">
    <text evidence="1">The sequence shown here is derived from an EMBL/GenBank/DDBJ whole genome shotgun (WGS) entry which is preliminary data.</text>
</comment>